<sequence length="36" mass="4049">MVCAICPTATSNTNINNKLTFLCLFISLITFQKKKK</sequence>
<evidence type="ECO:0000313" key="1">
    <source>
        <dbReference type="EMBL" id="ABX70036.1"/>
    </source>
</evidence>
<name>A0A6C6Z906_SALPB</name>
<dbReference type="Proteomes" id="UP000008556">
    <property type="component" value="Chromosome"/>
</dbReference>
<proteinExistence type="predicted"/>
<dbReference type="KEGG" id="spq:SPAB_04725"/>
<evidence type="ECO:0000313" key="2">
    <source>
        <dbReference type="Proteomes" id="UP000008556"/>
    </source>
</evidence>
<dbReference type="EMBL" id="CP000886">
    <property type="protein sequence ID" value="ABX70036.1"/>
    <property type="molecule type" value="Genomic_DNA"/>
</dbReference>
<organism evidence="1 2">
    <name type="scientific">Salmonella paratyphi B (strain ATCC BAA-1250 / SPB7)</name>
    <dbReference type="NCBI Taxonomy" id="1016998"/>
    <lineage>
        <taxon>Bacteria</taxon>
        <taxon>Pseudomonadati</taxon>
        <taxon>Pseudomonadota</taxon>
        <taxon>Gammaproteobacteria</taxon>
        <taxon>Enterobacterales</taxon>
        <taxon>Enterobacteriaceae</taxon>
        <taxon>Salmonella</taxon>
    </lineage>
</organism>
<dbReference type="AlphaFoldDB" id="A0A6C6Z906"/>
<gene>
    <name evidence="1" type="ordered locus">SPAB_04725</name>
</gene>
<accession>A0A6C6Z906</accession>
<reference evidence="1 2" key="1">
    <citation type="submission" date="2007-11" db="EMBL/GenBank/DDBJ databases">
        <authorList>
            <consortium name="The Salmonella enterica serovar Paratyphi B Genome Sequencing Project"/>
            <person name="McClelland M."/>
            <person name="Sanderson E.K."/>
            <person name="Porwollik S."/>
            <person name="Spieth J."/>
            <person name="Clifton W.S."/>
            <person name="Fulton R."/>
            <person name="Cordes M."/>
            <person name="Wollam A."/>
            <person name="Shah N."/>
            <person name="Pepin K."/>
            <person name="Bhonagiri V."/>
            <person name="Nash W."/>
            <person name="Johnson M."/>
            <person name="Thiruvilangam P."/>
            <person name="Wilson R."/>
        </authorList>
    </citation>
    <scope>NUCLEOTIDE SEQUENCE [LARGE SCALE GENOMIC DNA]</scope>
    <source>
        <strain evidence="2">ATCC BAA-1250 / SPB7</strain>
    </source>
</reference>
<protein>
    <submittedName>
        <fullName evidence="1">Uncharacterized protein</fullName>
    </submittedName>
</protein>